<dbReference type="RefSeq" id="WP_095268922.1">
    <property type="nucleotide sequence ID" value="NZ_JBIVTN010000002.1"/>
</dbReference>
<feature type="transmembrane region" description="Helical" evidence="7">
    <location>
        <begin position="352"/>
        <end position="374"/>
    </location>
</feature>
<keyword evidence="5 7" id="KW-1133">Transmembrane helix</keyword>
<keyword evidence="6 7" id="KW-0472">Membrane</keyword>
<organism evidence="9 10">
    <name type="scientific">Terribacillus saccharophilus</name>
    <dbReference type="NCBI Taxonomy" id="361277"/>
    <lineage>
        <taxon>Bacteria</taxon>
        <taxon>Bacillati</taxon>
        <taxon>Bacillota</taxon>
        <taxon>Bacilli</taxon>
        <taxon>Bacillales</taxon>
        <taxon>Bacillaceae</taxon>
        <taxon>Terribacillus</taxon>
    </lineage>
</organism>
<evidence type="ECO:0000256" key="6">
    <source>
        <dbReference type="ARBA" id="ARBA00023136"/>
    </source>
</evidence>
<evidence type="ECO:0000259" key="8">
    <source>
        <dbReference type="PROSITE" id="PS50850"/>
    </source>
</evidence>
<feature type="transmembrane region" description="Helical" evidence="7">
    <location>
        <begin position="12"/>
        <end position="37"/>
    </location>
</feature>
<feature type="transmembrane region" description="Helical" evidence="7">
    <location>
        <begin position="380"/>
        <end position="400"/>
    </location>
</feature>
<proteinExistence type="predicted"/>
<evidence type="ECO:0000256" key="4">
    <source>
        <dbReference type="ARBA" id="ARBA00022692"/>
    </source>
</evidence>
<evidence type="ECO:0000256" key="2">
    <source>
        <dbReference type="ARBA" id="ARBA00022448"/>
    </source>
</evidence>
<dbReference type="PROSITE" id="PS00216">
    <property type="entry name" value="SUGAR_TRANSPORT_1"/>
    <property type="match status" value="1"/>
</dbReference>
<dbReference type="PANTHER" id="PTHR23517:SF3">
    <property type="entry name" value="INTEGRAL MEMBRANE TRANSPORT PROTEIN"/>
    <property type="match status" value="1"/>
</dbReference>
<gene>
    <name evidence="9" type="ORF">CHI12_05720</name>
</gene>
<evidence type="ECO:0000256" key="3">
    <source>
        <dbReference type="ARBA" id="ARBA00022475"/>
    </source>
</evidence>
<name>A0A268HF48_9BACI</name>
<keyword evidence="4 7" id="KW-0812">Transmembrane</keyword>
<accession>A0A268HF48</accession>
<dbReference type="PROSITE" id="PS50850">
    <property type="entry name" value="MFS"/>
    <property type="match status" value="1"/>
</dbReference>
<dbReference type="EMBL" id="NPBH01000017">
    <property type="protein sequence ID" value="PAE08488.1"/>
    <property type="molecule type" value="Genomic_DNA"/>
</dbReference>
<dbReference type="InterPro" id="IPR020846">
    <property type="entry name" value="MFS_dom"/>
</dbReference>
<feature type="transmembrane region" description="Helical" evidence="7">
    <location>
        <begin position="136"/>
        <end position="158"/>
    </location>
</feature>
<evidence type="ECO:0000313" key="10">
    <source>
        <dbReference type="Proteomes" id="UP000216475"/>
    </source>
</evidence>
<feature type="transmembrane region" description="Helical" evidence="7">
    <location>
        <begin position="315"/>
        <end position="331"/>
    </location>
</feature>
<keyword evidence="2" id="KW-0813">Transport</keyword>
<dbReference type="InterPro" id="IPR005829">
    <property type="entry name" value="Sugar_transporter_CS"/>
</dbReference>
<dbReference type="Gene3D" id="1.20.1250.20">
    <property type="entry name" value="MFS general substrate transporter like domains"/>
    <property type="match status" value="1"/>
</dbReference>
<evidence type="ECO:0000256" key="1">
    <source>
        <dbReference type="ARBA" id="ARBA00004651"/>
    </source>
</evidence>
<dbReference type="Pfam" id="PF07690">
    <property type="entry name" value="MFS_1"/>
    <property type="match status" value="1"/>
</dbReference>
<comment type="subcellular location">
    <subcellularLocation>
        <location evidence="1">Cell membrane</location>
        <topology evidence="1">Multi-pass membrane protein</topology>
    </subcellularLocation>
</comment>
<dbReference type="GO" id="GO:0022857">
    <property type="term" value="F:transmembrane transporter activity"/>
    <property type="evidence" value="ECO:0007669"/>
    <property type="project" value="InterPro"/>
</dbReference>
<feature type="transmembrane region" description="Helical" evidence="7">
    <location>
        <begin position="164"/>
        <end position="186"/>
    </location>
</feature>
<evidence type="ECO:0000256" key="7">
    <source>
        <dbReference type="SAM" id="Phobius"/>
    </source>
</evidence>
<sequence length="418" mass="46803">MRFRDFHPNIKIRLVESFVSSLIGSMVTPFMTIYLAMHFGAKVAGLLLLVNVFLGIGMSLLGGYFSDLFGRRKIMLLAETLRLVAFFMMMVSNSPWFESAEITYAMIMLNSICWGLAGPANDAMLIDVSTPDQRRLIYSIGYWASNLSIALGGIAGAFMFENYLFQLFMALTIAAAGTLFVVYFFITETHFPKKVEVKPLQHVTQIFGTYQSVMQDRLFVWFIAGGILVLSMEFQLTSYIGIRLSEEMPTQQFLFWEIDGVKMMGLLRSENTILVALLALFAAKLIVGMKDRFVLVASCLIFTMGYAALTFSNQIWVLFIMMAVLTIGEVFRVPVEQSYMAAIPPDDKRSAYMAFGGLQYNLSMLIVSLTVTLSGFLSSITMGILLTMIGLAGTFILYMITPQLDIRKLDAEQKAVLM</sequence>
<dbReference type="PANTHER" id="PTHR23517">
    <property type="entry name" value="RESISTANCE PROTEIN MDTM, PUTATIVE-RELATED-RELATED"/>
    <property type="match status" value="1"/>
</dbReference>
<feature type="domain" description="Major facilitator superfamily (MFS) profile" evidence="8">
    <location>
        <begin position="1"/>
        <end position="405"/>
    </location>
</feature>
<protein>
    <submittedName>
        <fullName evidence="9">MFS transporter</fullName>
    </submittedName>
</protein>
<comment type="caution">
    <text evidence="9">The sequence shown here is derived from an EMBL/GenBank/DDBJ whole genome shotgun (WGS) entry which is preliminary data.</text>
</comment>
<feature type="transmembrane region" description="Helical" evidence="7">
    <location>
        <begin position="218"/>
        <end position="242"/>
    </location>
</feature>
<feature type="transmembrane region" description="Helical" evidence="7">
    <location>
        <begin position="293"/>
        <end position="309"/>
    </location>
</feature>
<dbReference type="SUPFAM" id="SSF103473">
    <property type="entry name" value="MFS general substrate transporter"/>
    <property type="match status" value="1"/>
</dbReference>
<reference evidence="9 10" key="1">
    <citation type="submission" date="2017-07" db="EMBL/GenBank/DDBJ databases">
        <title>Isolation and whole genome analysis of endospore-forming bacteria from heroin.</title>
        <authorList>
            <person name="Kalinowski J."/>
            <person name="Ahrens B."/>
            <person name="Al-Dilaimi A."/>
            <person name="Winkler A."/>
            <person name="Wibberg D."/>
            <person name="Schleenbecker U."/>
            <person name="Ruckert C."/>
            <person name="Wolfel R."/>
            <person name="Grass G."/>
        </authorList>
    </citation>
    <scope>NUCLEOTIDE SEQUENCE [LARGE SCALE GENOMIC DNA]</scope>
    <source>
        <strain evidence="9 10">7509</strain>
    </source>
</reference>
<dbReference type="InterPro" id="IPR050171">
    <property type="entry name" value="MFS_Transporters"/>
</dbReference>
<dbReference type="CDD" id="cd17329">
    <property type="entry name" value="MFS_MdtH_MDR_like"/>
    <property type="match status" value="1"/>
</dbReference>
<keyword evidence="3" id="KW-1003">Cell membrane</keyword>
<dbReference type="InterPro" id="IPR011701">
    <property type="entry name" value="MFS"/>
</dbReference>
<evidence type="ECO:0000256" key="5">
    <source>
        <dbReference type="ARBA" id="ARBA00022989"/>
    </source>
</evidence>
<feature type="transmembrane region" description="Helical" evidence="7">
    <location>
        <begin position="43"/>
        <end position="64"/>
    </location>
</feature>
<dbReference type="Proteomes" id="UP000216475">
    <property type="component" value="Unassembled WGS sequence"/>
</dbReference>
<dbReference type="AlphaFoldDB" id="A0A268HF48"/>
<dbReference type="GO" id="GO:0005886">
    <property type="term" value="C:plasma membrane"/>
    <property type="evidence" value="ECO:0007669"/>
    <property type="project" value="UniProtKB-SubCell"/>
</dbReference>
<evidence type="ECO:0000313" key="9">
    <source>
        <dbReference type="EMBL" id="PAE08488.1"/>
    </source>
</evidence>
<dbReference type="InterPro" id="IPR036259">
    <property type="entry name" value="MFS_trans_sf"/>
</dbReference>